<organism evidence="2 3">
    <name type="scientific">Morus notabilis</name>
    <dbReference type="NCBI Taxonomy" id="981085"/>
    <lineage>
        <taxon>Eukaryota</taxon>
        <taxon>Viridiplantae</taxon>
        <taxon>Streptophyta</taxon>
        <taxon>Embryophyta</taxon>
        <taxon>Tracheophyta</taxon>
        <taxon>Spermatophyta</taxon>
        <taxon>Magnoliopsida</taxon>
        <taxon>eudicotyledons</taxon>
        <taxon>Gunneridae</taxon>
        <taxon>Pentapetalae</taxon>
        <taxon>rosids</taxon>
        <taxon>fabids</taxon>
        <taxon>Rosales</taxon>
        <taxon>Moraceae</taxon>
        <taxon>Moreae</taxon>
        <taxon>Morus</taxon>
    </lineage>
</organism>
<name>W9SDB7_9ROSA</name>
<accession>W9SDB7</accession>
<dbReference type="AlphaFoldDB" id="W9SDB7"/>
<protein>
    <submittedName>
        <fullName evidence="2">Uncharacterized protein</fullName>
    </submittedName>
</protein>
<evidence type="ECO:0000256" key="1">
    <source>
        <dbReference type="SAM" id="MobiDB-lite"/>
    </source>
</evidence>
<sequence length="201" mass="22378">MIMDLIARIPTSRPNPTNPSPRDSATLTFVILNPVVDAQIPSPHPYRPQRHPTPQCEDPAAPSPSLKTPQARQKGPTHVEGAALVASFDWPTLYAYRSWPGASAWLAVGRNELLNVIFDVEVAEVMTLTRLGRDQPCEVAKFVWYAGYGRMLCLGDEYMGFGTTNEMDLLTCLALGEFEEDNHALESGLLWEKRRNSHFGL</sequence>
<dbReference type="EMBL" id="KE346359">
    <property type="protein sequence ID" value="EXC35494.1"/>
    <property type="molecule type" value="Genomic_DNA"/>
</dbReference>
<evidence type="ECO:0000313" key="2">
    <source>
        <dbReference type="EMBL" id="EXC35494.1"/>
    </source>
</evidence>
<gene>
    <name evidence="2" type="ORF">L484_026801</name>
</gene>
<evidence type="ECO:0000313" key="3">
    <source>
        <dbReference type="Proteomes" id="UP000030645"/>
    </source>
</evidence>
<dbReference type="Proteomes" id="UP000030645">
    <property type="component" value="Unassembled WGS sequence"/>
</dbReference>
<keyword evidence="3" id="KW-1185">Reference proteome</keyword>
<feature type="region of interest" description="Disordered" evidence="1">
    <location>
        <begin position="41"/>
        <end position="78"/>
    </location>
</feature>
<proteinExistence type="predicted"/>
<reference evidence="3" key="1">
    <citation type="submission" date="2013-01" db="EMBL/GenBank/DDBJ databases">
        <title>Draft Genome Sequence of a Mulberry Tree, Morus notabilis C.K. Schneid.</title>
        <authorList>
            <person name="He N."/>
            <person name="Zhao S."/>
        </authorList>
    </citation>
    <scope>NUCLEOTIDE SEQUENCE</scope>
</reference>